<comment type="caution">
    <text evidence="4">The sequence shown here is derived from an EMBL/GenBank/DDBJ whole genome shotgun (WGS) entry which is preliminary data.</text>
</comment>
<evidence type="ECO:0000256" key="2">
    <source>
        <dbReference type="SAM" id="MobiDB-lite"/>
    </source>
</evidence>
<name>A0A7J6MKJ3_PERCH</name>
<feature type="compositionally biased region" description="Pro residues" evidence="2">
    <location>
        <begin position="514"/>
        <end position="546"/>
    </location>
</feature>
<dbReference type="Proteomes" id="UP000591131">
    <property type="component" value="Unassembled WGS sequence"/>
</dbReference>
<dbReference type="PRINTS" id="PR01217">
    <property type="entry name" value="PRICHEXTENSN"/>
</dbReference>
<organism evidence="4 5">
    <name type="scientific">Perkinsus chesapeaki</name>
    <name type="common">Clam parasite</name>
    <name type="synonym">Perkinsus andrewsi</name>
    <dbReference type="NCBI Taxonomy" id="330153"/>
    <lineage>
        <taxon>Eukaryota</taxon>
        <taxon>Sar</taxon>
        <taxon>Alveolata</taxon>
        <taxon>Perkinsozoa</taxon>
        <taxon>Perkinsea</taxon>
        <taxon>Perkinsida</taxon>
        <taxon>Perkinsidae</taxon>
        <taxon>Perkinsus</taxon>
    </lineage>
</organism>
<feature type="region of interest" description="Disordered" evidence="2">
    <location>
        <begin position="344"/>
        <end position="395"/>
    </location>
</feature>
<reference evidence="4 5" key="1">
    <citation type="submission" date="2020-04" db="EMBL/GenBank/DDBJ databases">
        <title>Perkinsus chesapeaki whole genome sequence.</title>
        <authorList>
            <person name="Bogema D.R."/>
        </authorList>
    </citation>
    <scope>NUCLEOTIDE SEQUENCE [LARGE SCALE GENOMIC DNA]</scope>
    <source>
        <strain evidence="4">ATCC PRA-425</strain>
    </source>
</reference>
<keyword evidence="3" id="KW-0732">Signal</keyword>
<evidence type="ECO:0000256" key="3">
    <source>
        <dbReference type="SAM" id="SignalP"/>
    </source>
</evidence>
<feature type="compositionally biased region" description="Pro residues" evidence="2">
    <location>
        <begin position="491"/>
        <end position="504"/>
    </location>
</feature>
<feature type="signal peptide" evidence="3">
    <location>
        <begin position="1"/>
        <end position="21"/>
    </location>
</feature>
<dbReference type="AlphaFoldDB" id="A0A7J6MKJ3"/>
<proteinExistence type="predicted"/>
<feature type="compositionally biased region" description="Low complexity" evidence="2">
    <location>
        <begin position="344"/>
        <end position="353"/>
    </location>
</feature>
<evidence type="ECO:0000256" key="1">
    <source>
        <dbReference type="ARBA" id="ARBA00022581"/>
    </source>
</evidence>
<protein>
    <submittedName>
        <fullName evidence="4">Uncharacterized protein</fullName>
    </submittedName>
</protein>
<dbReference type="OrthoDB" id="10376414at2759"/>
<feature type="chain" id="PRO_5029873666" evidence="3">
    <location>
        <begin position="22"/>
        <end position="950"/>
    </location>
</feature>
<dbReference type="PANTHER" id="PTHR13037:SF24">
    <property type="entry name" value="POLYCOMB PROTEIN PCL-RELATED"/>
    <property type="match status" value="1"/>
</dbReference>
<sequence length="950" mass="104620">MIQITAALLLALGLLSASLSASPGEDDARYVPLPQKRAPITAEDLDRVVPPSAAIPPRNLLSIGPKCRLYNYRGDLDQVYEMSVKVNPTTGNDDVKAYITTNRGESKKGILLRDQTLADDCHRELLNALKGEAWTNYMIYSEPHIGNVQERLTPRVHAQLDKEYKHVWTQVQTSDRIQSYSVTGTSLTASIMIGYMEKVFNKTSLQKPLTLNLGYDFTIQSIESNMWSQYSSDVQTSTQLLRGYYPQKPASGIADPSEDAPLHHLVDTFCKQTFVEYLVGFLQSQGKDVGVYREDDIKGARGYFTIEKGSQAAKTLTEMGSFIKAHVAAAFALSGGYVLALHSSSSTKGRSGSPVPPPKPSLPRGFRLARTTAGEGGSPPAAPTRAGFRVDGGASDEVSRKLEARRKVFEGAQQPEAEIDEAPELPIKKKTPSVFNNPALDVAKPPLPEKKSRASLPKKRANRPDTLDLKSVIAEPEPQPEANGPLQPSSEPVPSPLVMPPRSPSPGAGRSGRPPLPAPRPDRTPPTPRSPKDFPPPPPRSPPPQRSPSKERSRSPSPQPSGGQVSPPPPPPPRSPPPQRSPSKERSRSPSPQSPGERSSRPPPPPPRRSSSSSQEGHPQFPMSIRKDVSHYENMLQADISQCRVFTAFTTHNGKTDVMYEMAMSEDGAKIYYKFKEGGKDMNIRKAIIKPDVLVQFGMPEALLSKDNPKENCTRNIEELLLYVWNHISSDHLDTAAFEDEIAEQLRLDAEHWESFATPSTFHLPSSLAGDILLQAAADILAGSNRPQIAILPRDQDDTWYFNLAGTEYSLELKRDFTPRTIRLPNEPEEWGGMWNAIGELESFKEGPAGDLPASSAGIAKAAFIGYLSGFCHIVQRSKEDKNGQITYNLGKYVYDRCNSEVMRTKPLWSKITDEKEMYSIGEATFEIASGKDKPLAMAFEDLMKYLQKD</sequence>
<feature type="compositionally biased region" description="Pro residues" evidence="2">
    <location>
        <begin position="566"/>
        <end position="580"/>
    </location>
</feature>
<dbReference type="EMBL" id="JAAPAO010000136">
    <property type="protein sequence ID" value="KAF4671511.1"/>
    <property type="molecule type" value="Genomic_DNA"/>
</dbReference>
<keyword evidence="1" id="KW-0945">Host-virus interaction</keyword>
<dbReference type="PANTHER" id="PTHR13037">
    <property type="entry name" value="FORMIN"/>
    <property type="match status" value="1"/>
</dbReference>
<feature type="region of interest" description="Disordered" evidence="2">
    <location>
        <begin position="409"/>
        <end position="622"/>
    </location>
</feature>
<keyword evidence="5" id="KW-1185">Reference proteome</keyword>
<evidence type="ECO:0000313" key="4">
    <source>
        <dbReference type="EMBL" id="KAF4671511.1"/>
    </source>
</evidence>
<gene>
    <name evidence="4" type="ORF">FOL47_001494</name>
</gene>
<evidence type="ECO:0000313" key="5">
    <source>
        <dbReference type="Proteomes" id="UP000591131"/>
    </source>
</evidence>
<accession>A0A7J6MKJ3</accession>